<dbReference type="PANTHER" id="PTHR23420">
    <property type="entry name" value="ADENOSYLHOMOCYSTEINASE"/>
    <property type="match status" value="1"/>
</dbReference>
<dbReference type="InterPro" id="IPR015878">
    <property type="entry name" value="Ado_hCys_hydrolase_NAD-bd"/>
</dbReference>
<dbReference type="Pfam" id="PF05221">
    <property type="entry name" value="AdoHcyase"/>
    <property type="match status" value="1"/>
</dbReference>
<comment type="catalytic activity">
    <reaction evidence="4">
        <text>S-adenosyl-L-homocysteine + H2O = L-homocysteine + adenosine</text>
        <dbReference type="Rhea" id="RHEA:21708"/>
        <dbReference type="ChEBI" id="CHEBI:15377"/>
        <dbReference type="ChEBI" id="CHEBI:16335"/>
        <dbReference type="ChEBI" id="CHEBI:57856"/>
        <dbReference type="ChEBI" id="CHEBI:58199"/>
        <dbReference type="EC" id="3.13.2.1"/>
    </reaction>
</comment>
<dbReference type="SUPFAM" id="SSF51735">
    <property type="entry name" value="NAD(P)-binding Rossmann-fold domains"/>
    <property type="match status" value="1"/>
</dbReference>
<dbReference type="Gene3D" id="3.40.50.1480">
    <property type="entry name" value="Adenosylhomocysteinase-like"/>
    <property type="match status" value="2"/>
</dbReference>
<evidence type="ECO:0000256" key="3">
    <source>
        <dbReference type="ARBA" id="ARBA00023027"/>
    </source>
</evidence>
<evidence type="ECO:0000256" key="4">
    <source>
        <dbReference type="RuleBase" id="RU000548"/>
    </source>
</evidence>
<dbReference type="HAMAP" id="MF_00563">
    <property type="entry name" value="AdoHcyase"/>
    <property type="match status" value="1"/>
</dbReference>
<evidence type="ECO:0000259" key="6">
    <source>
        <dbReference type="SMART" id="SM00997"/>
    </source>
</evidence>
<comment type="cofactor">
    <cofactor evidence="4">
        <name>NAD(+)</name>
        <dbReference type="ChEBI" id="CHEBI:57540"/>
    </cofactor>
    <text evidence="4">Binds 1 NAD(+) per subunit.</text>
</comment>
<dbReference type="Pfam" id="PF00670">
    <property type="entry name" value="AdoHcyase_NAD"/>
    <property type="match status" value="1"/>
</dbReference>
<dbReference type="InterPro" id="IPR000043">
    <property type="entry name" value="Adenosylhomocysteinase-like"/>
</dbReference>
<comment type="caution">
    <text evidence="7">The sequence shown here is derived from an EMBL/GenBank/DDBJ whole genome shotgun (WGS) entry which is preliminary data.</text>
</comment>
<dbReference type="InterPro" id="IPR036291">
    <property type="entry name" value="NAD(P)-bd_dom_sf"/>
</dbReference>
<dbReference type="EMBL" id="JBBWUH010000005">
    <property type="protein sequence ID" value="KAK8166960.1"/>
    <property type="molecule type" value="Genomic_DNA"/>
</dbReference>
<protein>
    <recommendedName>
        <fullName evidence="4">Adenosylhomocysteinase</fullName>
        <ecNumber evidence="4">3.13.2.1</ecNumber>
    </recommendedName>
</protein>
<dbReference type="SUPFAM" id="SSF52283">
    <property type="entry name" value="Formate/glycerate dehydrogenase catalytic domain-like"/>
    <property type="match status" value="1"/>
</dbReference>
<dbReference type="SMART" id="SM00997">
    <property type="entry name" value="AdoHcyase_NAD"/>
    <property type="match status" value="1"/>
</dbReference>
<dbReference type="CDD" id="cd00401">
    <property type="entry name" value="SAHH"/>
    <property type="match status" value="1"/>
</dbReference>
<evidence type="ECO:0000313" key="8">
    <source>
        <dbReference type="Proteomes" id="UP001456524"/>
    </source>
</evidence>
<dbReference type="Proteomes" id="UP001456524">
    <property type="component" value="Unassembled WGS sequence"/>
</dbReference>
<proteinExistence type="inferred from homology"/>
<organism evidence="7 8">
    <name type="scientific">Phyllosticta citrichinensis</name>
    <dbReference type="NCBI Taxonomy" id="1130410"/>
    <lineage>
        <taxon>Eukaryota</taxon>
        <taxon>Fungi</taxon>
        <taxon>Dikarya</taxon>
        <taxon>Ascomycota</taxon>
        <taxon>Pezizomycotina</taxon>
        <taxon>Dothideomycetes</taxon>
        <taxon>Dothideomycetes incertae sedis</taxon>
        <taxon>Botryosphaeriales</taxon>
        <taxon>Phyllostictaceae</taxon>
        <taxon>Phyllosticta</taxon>
    </lineage>
</organism>
<comment type="similarity">
    <text evidence="1 5">Belongs to the adenosylhomocysteinase family.</text>
</comment>
<keyword evidence="4" id="KW-0378">Hydrolase</keyword>
<gene>
    <name evidence="7" type="ORF">IWX90DRAFT_466256</name>
</gene>
<keyword evidence="8" id="KW-1185">Reference proteome</keyword>
<evidence type="ECO:0000256" key="2">
    <source>
        <dbReference type="ARBA" id="ARBA00022563"/>
    </source>
</evidence>
<evidence type="ECO:0000313" key="7">
    <source>
        <dbReference type="EMBL" id="KAK8166960.1"/>
    </source>
</evidence>
<accession>A0ABR1XUU1</accession>
<evidence type="ECO:0000256" key="5">
    <source>
        <dbReference type="RuleBase" id="RU004166"/>
    </source>
</evidence>
<dbReference type="Gene3D" id="3.40.50.720">
    <property type="entry name" value="NAD(P)-binding Rossmann-like Domain"/>
    <property type="match status" value="1"/>
</dbReference>
<dbReference type="NCBIfam" id="NF004005">
    <property type="entry name" value="PRK05476.2-3"/>
    <property type="match status" value="1"/>
</dbReference>
<keyword evidence="3 4" id="KW-0520">NAD</keyword>
<dbReference type="SMART" id="SM00996">
    <property type="entry name" value="AdoHcyase"/>
    <property type="match status" value="1"/>
</dbReference>
<dbReference type="PANTHER" id="PTHR23420:SF0">
    <property type="entry name" value="ADENOSYLHOMOCYSTEINASE"/>
    <property type="match status" value="1"/>
</dbReference>
<dbReference type="EC" id="3.13.2.1" evidence="4"/>
<dbReference type="NCBIfam" id="TIGR00936">
    <property type="entry name" value="ahcY"/>
    <property type="match status" value="1"/>
</dbReference>
<dbReference type="InterPro" id="IPR042172">
    <property type="entry name" value="Adenosylhomocyst_ase-like_sf"/>
</dbReference>
<comment type="pathway">
    <text evidence="4">Amino-acid biosynthesis; L-homocysteine biosynthesis; L-homocysteine from S-adenosyl-L-homocysteine: step 1/1.</text>
</comment>
<dbReference type="PROSITE" id="PS00738">
    <property type="entry name" value="ADOHCYASE_1"/>
    <property type="match status" value="1"/>
</dbReference>
<sequence length="450" mass="48310">MSAPAHKFKVADVSLAAFGRREIELAENEMPGLMAIRAKYAADQPLAGARIAGCLHMTIQTAVLIETLKALGAELTWSSCNIYSTQDHAAAAIAAAGIPVFAWKGETEEEYNWCLEQQLTAFKDGKQLNLILDDGGDLTSLVHTKYPDMLKGCFGVSEETTTGVHHLYRMLKNKGGANGLLVPAINVNDSVTKSKFDNLYGCRESLVDGIKRATDVMIAGKIAVVAGFGDVGKGCAQALHSMGARVIVTEIDPINALQAAVSGYQVTTMDEAAALGQIFVTTTGCRDIIVGKHFEAMPNDAIVCNIGHFDVEIDVAWLKANAKSVQNIKPQVDRYLMASGRHVILLADGRLVNLGCATGHSSFVMSCSFANQVLAQIMLFKAEDVEFGKKYAEFGKTGKLDVGVYVLPKILDEEVARAHLSHVNAKLTTMTSAQAEYLGLPVEGPFKADQ</sequence>
<dbReference type="InterPro" id="IPR020082">
    <property type="entry name" value="S-Ado-L-homoCys_hydrolase_CS"/>
</dbReference>
<feature type="domain" description="S-adenosyl-L-homocysteine hydrolase NAD binding" evidence="6">
    <location>
        <begin position="198"/>
        <end position="359"/>
    </location>
</feature>
<dbReference type="PIRSF" id="PIRSF001109">
    <property type="entry name" value="Ad_hcy_hydrolase"/>
    <property type="match status" value="1"/>
</dbReference>
<keyword evidence="2 4" id="KW-0554">One-carbon metabolism</keyword>
<dbReference type="PROSITE" id="PS00739">
    <property type="entry name" value="ADOHCYASE_2"/>
    <property type="match status" value="1"/>
</dbReference>
<reference evidence="7 8" key="1">
    <citation type="journal article" date="2022" name="G3 (Bethesda)">
        <title>Enemy or ally: a genomic approach to elucidate the lifestyle of Phyllosticta citrichinaensis.</title>
        <authorList>
            <person name="Buijs V.A."/>
            <person name="Groenewald J.Z."/>
            <person name="Haridas S."/>
            <person name="LaButti K.M."/>
            <person name="Lipzen A."/>
            <person name="Martin F.M."/>
            <person name="Barry K."/>
            <person name="Grigoriev I.V."/>
            <person name="Crous P.W."/>
            <person name="Seidl M.F."/>
        </authorList>
    </citation>
    <scope>NUCLEOTIDE SEQUENCE [LARGE SCALE GENOMIC DNA]</scope>
    <source>
        <strain evidence="7 8">CBS 129764</strain>
    </source>
</reference>
<evidence type="ECO:0000256" key="1">
    <source>
        <dbReference type="ARBA" id="ARBA00007122"/>
    </source>
</evidence>
<name>A0ABR1XUU1_9PEZI</name>